<dbReference type="RefSeq" id="WP_013943813.1">
    <property type="nucleotide sequence ID" value="NC_015713.1"/>
</dbReference>
<dbReference type="Proteomes" id="UP000000496">
    <property type="component" value="Chromosome gsn.131"/>
</dbReference>
<dbReference type="SUPFAM" id="SSF56112">
    <property type="entry name" value="Protein kinase-like (PK-like)"/>
    <property type="match status" value="1"/>
</dbReference>
<feature type="active site" description="Proton acceptor" evidence="7">
    <location>
        <position position="147"/>
    </location>
</feature>
<dbReference type="InterPro" id="IPR011009">
    <property type="entry name" value="Kinase-like_dom_sf"/>
</dbReference>
<dbReference type="Gene3D" id="1.10.510.10">
    <property type="entry name" value="Transferase(Phosphotransferase) domain 1"/>
    <property type="match status" value="1"/>
</dbReference>
<accession>F8L932</accession>
<name>F8L932_SIMNZ</name>
<dbReference type="eggNOG" id="COG0457">
    <property type="taxonomic scope" value="Bacteria"/>
</dbReference>
<evidence type="ECO:0000256" key="2">
    <source>
        <dbReference type="ARBA" id="ARBA00022553"/>
    </source>
</evidence>
<keyword evidence="6 7" id="KW-0067">ATP-binding</keyword>
<keyword evidence="3 7" id="KW-0808">Transferase</keyword>
<gene>
    <name evidence="7 11" type="primary">pknD</name>
    <name evidence="11" type="ordered locus">SNE_A14700</name>
</gene>
<feature type="domain" description="Protein kinase" evidence="10">
    <location>
        <begin position="12"/>
        <end position="300"/>
    </location>
</feature>
<feature type="binding site" evidence="7">
    <location>
        <begin position="18"/>
        <end position="26"/>
    </location>
    <ligand>
        <name>ATP</name>
        <dbReference type="ChEBI" id="CHEBI:30616"/>
    </ligand>
</feature>
<dbReference type="PANTHER" id="PTHR43289:SF34">
    <property type="entry name" value="SERINE_THREONINE-PROTEIN KINASE YBDM-RELATED"/>
    <property type="match status" value="1"/>
</dbReference>
<reference evidence="11 12" key="2">
    <citation type="journal article" date="2011" name="Mol. Biol. Evol.">
        <title>Unity in variety--the pan-genome of the Chlamydiae.</title>
        <authorList>
            <person name="Collingro A."/>
            <person name="Tischler P."/>
            <person name="Weinmaier T."/>
            <person name="Penz T."/>
            <person name="Heinz E."/>
            <person name="Brunham R.C."/>
            <person name="Read T.D."/>
            <person name="Bavoil P.M."/>
            <person name="Sachse K."/>
            <person name="Kahane S."/>
            <person name="Friedman M.G."/>
            <person name="Rattei T."/>
            <person name="Myers G.S."/>
            <person name="Horn M."/>
        </authorList>
    </citation>
    <scope>NUCLEOTIDE SEQUENCE [LARGE SCALE GENOMIC DNA]</scope>
    <source>
        <strain evidence="12">ATCC VR-1471 / Z</strain>
    </source>
</reference>
<dbReference type="CDD" id="cd14014">
    <property type="entry name" value="STKc_PknB_like"/>
    <property type="match status" value="1"/>
</dbReference>
<dbReference type="AlphaFoldDB" id="F8L932"/>
<keyword evidence="1 7" id="KW-0723">Serine/threonine-protein kinase</keyword>
<dbReference type="InterPro" id="IPR017441">
    <property type="entry name" value="Protein_kinase_ATP_BS"/>
</dbReference>
<dbReference type="InterPro" id="IPR011990">
    <property type="entry name" value="TPR-like_helical_dom_sf"/>
</dbReference>
<dbReference type="PANTHER" id="PTHR43289">
    <property type="entry name" value="MITOGEN-ACTIVATED PROTEIN KINASE KINASE KINASE 20-RELATED"/>
    <property type="match status" value="1"/>
</dbReference>
<reference key="1">
    <citation type="journal article" date="2011" name="Mol. Biol. Evol.">
        <title>Unity in variety -- the pan-genome of the Chlamydiae.</title>
        <authorList>
            <person name="Collingro A."/>
            <person name="Tischler P."/>
            <person name="Weinmaier T."/>
            <person name="Penz T."/>
            <person name="Heinz E."/>
            <person name="Brunham R.C."/>
            <person name="Read T.D."/>
            <person name="Bavoil P.M."/>
            <person name="Sachse K."/>
            <person name="Kahane S."/>
            <person name="Friedman M.G."/>
            <person name="Rattei T."/>
            <person name="Myers G.S.A."/>
            <person name="Horn M."/>
        </authorList>
    </citation>
    <scope>NUCLEOTIDE SEQUENCE</scope>
    <source>
        <strain>Z</strain>
    </source>
</reference>
<dbReference type="PROSITE" id="PS50011">
    <property type="entry name" value="PROTEIN_KINASE_DOM"/>
    <property type="match status" value="1"/>
</dbReference>
<dbReference type="InterPro" id="IPR000719">
    <property type="entry name" value="Prot_kinase_dom"/>
</dbReference>
<dbReference type="GO" id="GO:0004674">
    <property type="term" value="F:protein serine/threonine kinase activity"/>
    <property type="evidence" value="ECO:0007669"/>
    <property type="project" value="UniProtKB-UniRule"/>
</dbReference>
<comment type="catalytic activity">
    <reaction evidence="7">
        <text>L-seryl-[protein] + ATP = O-phospho-L-seryl-[protein] + ADP + H(+)</text>
        <dbReference type="Rhea" id="RHEA:17989"/>
        <dbReference type="Rhea" id="RHEA-COMP:9863"/>
        <dbReference type="Rhea" id="RHEA-COMP:11604"/>
        <dbReference type="ChEBI" id="CHEBI:15378"/>
        <dbReference type="ChEBI" id="CHEBI:29999"/>
        <dbReference type="ChEBI" id="CHEBI:30616"/>
        <dbReference type="ChEBI" id="CHEBI:83421"/>
        <dbReference type="ChEBI" id="CHEBI:456216"/>
        <dbReference type="EC" id="2.7.11.1"/>
    </reaction>
</comment>
<comment type="similarity">
    <text evidence="7">Belongs to the protein kinase superfamily. Ser/Thr protein kinase family.</text>
</comment>
<dbReference type="GO" id="GO:0106310">
    <property type="term" value="F:protein serine kinase activity"/>
    <property type="evidence" value="ECO:0007669"/>
    <property type="project" value="RHEA"/>
</dbReference>
<evidence type="ECO:0000313" key="12">
    <source>
        <dbReference type="Proteomes" id="UP000000496"/>
    </source>
</evidence>
<dbReference type="Gene3D" id="1.25.40.10">
    <property type="entry name" value="Tetratricopeptide repeat domain"/>
    <property type="match status" value="1"/>
</dbReference>
<protein>
    <recommendedName>
        <fullName evidence="7">Serine/threonine-protein kinase PknD</fullName>
        <ecNumber evidence="7">2.7.11.1</ecNumber>
    </recommendedName>
</protein>
<feature type="region of interest" description="Disordered" evidence="9">
    <location>
        <begin position="175"/>
        <end position="194"/>
    </location>
</feature>
<dbReference type="EC" id="2.7.11.1" evidence="7"/>
<evidence type="ECO:0000256" key="6">
    <source>
        <dbReference type="ARBA" id="ARBA00022840"/>
    </source>
</evidence>
<dbReference type="eggNOG" id="COG0515">
    <property type="taxonomic scope" value="Bacteria"/>
</dbReference>
<dbReference type="NCBIfam" id="NF009651">
    <property type="entry name" value="PRK13184.1"/>
    <property type="match status" value="1"/>
</dbReference>
<dbReference type="EMBL" id="FR872582">
    <property type="protein sequence ID" value="CCB89347.1"/>
    <property type="molecule type" value="Genomic_DNA"/>
</dbReference>
<evidence type="ECO:0000256" key="1">
    <source>
        <dbReference type="ARBA" id="ARBA00022527"/>
    </source>
</evidence>
<dbReference type="HAMAP" id="MF_01957">
    <property type="entry name" value="PknD_kinase"/>
    <property type="match status" value="1"/>
</dbReference>
<evidence type="ECO:0000259" key="10">
    <source>
        <dbReference type="PROSITE" id="PS50011"/>
    </source>
</evidence>
<dbReference type="STRING" id="331113.SNE_A14700"/>
<evidence type="ECO:0000256" key="4">
    <source>
        <dbReference type="ARBA" id="ARBA00022741"/>
    </source>
</evidence>
<dbReference type="InterPro" id="IPR023507">
    <property type="entry name" value="Ser/Thr_kinase_PknD"/>
</dbReference>
<dbReference type="HOGENOM" id="CLU_303227_0_0_0"/>
<evidence type="ECO:0000256" key="3">
    <source>
        <dbReference type="ARBA" id="ARBA00022679"/>
    </source>
</evidence>
<evidence type="ECO:0000256" key="8">
    <source>
        <dbReference type="PROSITE-ProRule" id="PRU10141"/>
    </source>
</evidence>
<comment type="PTM">
    <text evidence="7">Autophosphorylated on serine and threonine residues.</text>
</comment>
<comment type="function">
    <text evidence="7">Together with the serine/threonine kinase Pkn1, may play a role in the specific interactions with host proteins during intracellular growth.</text>
</comment>
<dbReference type="SMART" id="SM00220">
    <property type="entry name" value="S_TKc"/>
    <property type="match status" value="1"/>
</dbReference>
<comment type="catalytic activity">
    <reaction evidence="7">
        <text>L-threonyl-[protein] + ATP = O-phospho-L-threonyl-[protein] + ADP + H(+)</text>
        <dbReference type="Rhea" id="RHEA:46608"/>
        <dbReference type="Rhea" id="RHEA-COMP:11060"/>
        <dbReference type="Rhea" id="RHEA-COMP:11605"/>
        <dbReference type="ChEBI" id="CHEBI:15378"/>
        <dbReference type="ChEBI" id="CHEBI:30013"/>
        <dbReference type="ChEBI" id="CHEBI:30616"/>
        <dbReference type="ChEBI" id="CHEBI:61977"/>
        <dbReference type="ChEBI" id="CHEBI:456216"/>
        <dbReference type="EC" id="2.7.11.1"/>
    </reaction>
</comment>
<dbReference type="OrthoDB" id="9788659at2"/>
<organism evidence="11 12">
    <name type="scientific">Simkania negevensis (strain ATCC VR-1471 / DSM 27360 / Z)</name>
    <dbReference type="NCBI Taxonomy" id="331113"/>
    <lineage>
        <taxon>Bacteria</taxon>
        <taxon>Pseudomonadati</taxon>
        <taxon>Chlamydiota</taxon>
        <taxon>Chlamydiia</taxon>
        <taxon>Parachlamydiales</taxon>
        <taxon>Simkaniaceae</taxon>
        <taxon>Simkania</taxon>
    </lineage>
</organism>
<keyword evidence="5 7" id="KW-0418">Kinase</keyword>
<dbReference type="Pfam" id="PF00069">
    <property type="entry name" value="Pkinase"/>
    <property type="match status" value="1"/>
</dbReference>
<evidence type="ECO:0000256" key="7">
    <source>
        <dbReference type="HAMAP-Rule" id="MF_01957"/>
    </source>
</evidence>
<dbReference type="GO" id="GO:0005524">
    <property type="term" value="F:ATP binding"/>
    <property type="evidence" value="ECO:0007669"/>
    <property type="project" value="UniProtKB-UniRule"/>
</dbReference>
<dbReference type="PROSITE" id="PS00108">
    <property type="entry name" value="PROTEIN_KINASE_ST"/>
    <property type="match status" value="1"/>
</dbReference>
<dbReference type="KEGG" id="sng:SNE_A14700"/>
<dbReference type="InterPro" id="IPR008271">
    <property type="entry name" value="Ser/Thr_kinase_AS"/>
</dbReference>
<feature type="binding site" evidence="7 8">
    <location>
        <position position="41"/>
    </location>
    <ligand>
        <name>ATP</name>
        <dbReference type="ChEBI" id="CHEBI:30616"/>
    </ligand>
</feature>
<keyword evidence="4 7" id="KW-0547">Nucleotide-binding</keyword>
<keyword evidence="2 7" id="KW-0597">Phosphoprotein</keyword>
<evidence type="ECO:0000256" key="9">
    <source>
        <dbReference type="SAM" id="MobiDB-lite"/>
    </source>
</evidence>
<dbReference type="PROSITE" id="PS00107">
    <property type="entry name" value="PROTEIN_KINASE_ATP"/>
    <property type="match status" value="1"/>
</dbReference>
<sequence>MSDSLPKKIGKYDLIRLIGKGGMGEIFLAKDPVCEREVALKRILEKLIRYPTIKKRFLSEAKIAAQLAHPSIIPIYTLHADEDQIYYTMPYVEGDTLKQILKLTRDREKAGDTPHPIGASIPALIRIFLSVCQAMHYTHSKGFLHRDLKPENIIVGKFGEVMILDWGIALPMGHEDEEESNEVPTSSPHDLTKPGKVVGTVGYMAPERALGQPANEQTDIYSLGVILYQLLTLRLPFIRPSLRDFRKQMKLERWIEPQEVAPHRDIPSQLSHIAKRCLQPDPSKRYESVHEMIEQLENYIEGCPEWIPTTTLKIDHAKDWEFQENVLLSKHMAVSRISNVLEWVMLMISKESYSGNIRIEATLEIEEPCLGVGFLLCIPEPSERKGLEDGYCLWIGTKKNPSCTLFRSNVEVMHIPEVALEPKRTYAIAIEKIENNVRLLIDGNLVLSYVSHIPLVGGHLGMLLRDTDFKLEKIHILFGSQNVMVNCLSIPDAFLTSKDYGKALSEYRRIAHSFKGRAEGREALFRAGITILEQAKNKASEEKKEEFFGRALDEFEKLHGTPGAPLEYLGKSLVYRTEGDLEEEIKCLELAIRKYPKHPLLPVVEEHIGFRLHETSRLDRKGAYSFLLLALRHVPHVLHTKETQDLIEHLTADWESLAFIESPKSFSSDKVRYNHLAIQLAFWLSKPTVLYEIMQKISSDAPEYCLLVGNALFALLEMGYSKLANYIITKQFMQSDPECLLLKNYLEIAIQSEDKPIKDCLDLFFSVAPNHLSKREARTLKFLFEKGLSTKDASSLLPYFEKLSKFDKIEIDLKPIEIWAYLLSDQKQEAEKLFPKQIGEITSPYYSLYGCLLAQKEGEKGALGHFESLLNVSYPPTNALLSHFLKGTIELKSPWMQNAFLWEKVQLYRQLSLYYFCLGKKRKASQYEQMIVKERENSQIPLNFI</sequence>
<evidence type="ECO:0000256" key="5">
    <source>
        <dbReference type="ARBA" id="ARBA00022777"/>
    </source>
</evidence>
<evidence type="ECO:0000313" key="11">
    <source>
        <dbReference type="EMBL" id="CCB89347.1"/>
    </source>
</evidence>
<keyword evidence="12" id="KW-1185">Reference proteome</keyword>
<proteinExistence type="inferred from homology"/>
<dbReference type="Gene3D" id="3.30.200.20">
    <property type="entry name" value="Phosphorylase Kinase, domain 1"/>
    <property type="match status" value="1"/>
</dbReference>